<dbReference type="PANTHER" id="PTHR44196:SF1">
    <property type="entry name" value="DEHYDROGENASE_REDUCTASE SDR FAMILY MEMBER 7B"/>
    <property type="match status" value="1"/>
</dbReference>
<dbReference type="FunFam" id="3.40.50.720:FF:000084">
    <property type="entry name" value="Short-chain dehydrogenase reductase"/>
    <property type="match status" value="1"/>
</dbReference>
<evidence type="ECO:0000256" key="1">
    <source>
        <dbReference type="ARBA" id="ARBA00006484"/>
    </source>
</evidence>
<dbReference type="InterPro" id="IPR002347">
    <property type="entry name" value="SDR_fam"/>
</dbReference>
<sequence>MEHYKGLFENKVAVVTGAASGIGKAVSLELGRSGANVVCVDKDGEGARDTASSIKKEGGTAEAVILDVTDGKAVEALIKKTAREHGRIDYIFNNAGIGVGGEVRDLKPDHWKKIIDVNLWGVIHGTLAAYRIMIDQGFGHIVNTASLAGLAPTPINTPYAVTKHAVVGLSTSLRAEARDLGVKVSAVCPGVIETNILYKSEMLKADRKEALAQVRIKRMNVDKAARDILKGVKKNKPIIVITPHAKVLWRIQRFFPYVINFISLLAVREFRKIRVDDEKTAVKRKD</sequence>
<reference evidence="5" key="1">
    <citation type="journal article" date="2021" name="Environ. Microbiol.">
        <title>Genomic characterization of three novel Desulfobacterota classes expand the metabolic and phylogenetic diversity of the phylum.</title>
        <authorList>
            <person name="Murphy C.L."/>
            <person name="Biggerstaff J."/>
            <person name="Eichhorn A."/>
            <person name="Ewing E."/>
            <person name="Shahan R."/>
            <person name="Soriano D."/>
            <person name="Stewart S."/>
            <person name="VanMol K."/>
            <person name="Walker R."/>
            <person name="Walters P."/>
            <person name="Elshahed M.S."/>
            <person name="Youssef N.H."/>
        </authorList>
    </citation>
    <scope>NUCLEOTIDE SEQUENCE</scope>
    <source>
        <strain evidence="5">Zod_Metabat.24</strain>
    </source>
</reference>
<organism evidence="5 6">
    <name type="scientific">Candidatus Zymogenus saltonus</name>
    <dbReference type="NCBI Taxonomy" id="2844893"/>
    <lineage>
        <taxon>Bacteria</taxon>
        <taxon>Deltaproteobacteria</taxon>
        <taxon>Candidatus Zymogenia</taxon>
        <taxon>Candidatus Zymogeniales</taxon>
        <taxon>Candidatus Zymogenaceae</taxon>
        <taxon>Candidatus Zymogenus</taxon>
    </lineage>
</organism>
<dbReference type="Pfam" id="PF00106">
    <property type="entry name" value="adh_short"/>
    <property type="match status" value="1"/>
</dbReference>
<dbReference type="Gene3D" id="3.40.50.720">
    <property type="entry name" value="NAD(P)-binding Rossmann-like Domain"/>
    <property type="match status" value="1"/>
</dbReference>
<dbReference type="InterPro" id="IPR036291">
    <property type="entry name" value="NAD(P)-bd_dom_sf"/>
</dbReference>
<feature type="domain" description="Ketoreductase" evidence="4">
    <location>
        <begin position="11"/>
        <end position="194"/>
    </location>
</feature>
<comment type="caution">
    <text evidence="5">The sequence shown here is derived from an EMBL/GenBank/DDBJ whole genome shotgun (WGS) entry which is preliminary data.</text>
</comment>
<accession>A0A9D8PJL0</accession>
<proteinExistence type="inferred from homology"/>
<evidence type="ECO:0000313" key="6">
    <source>
        <dbReference type="Proteomes" id="UP000809273"/>
    </source>
</evidence>
<dbReference type="EMBL" id="JAFGIX010000014">
    <property type="protein sequence ID" value="MBN1572161.1"/>
    <property type="molecule type" value="Genomic_DNA"/>
</dbReference>
<evidence type="ECO:0000256" key="3">
    <source>
        <dbReference type="RuleBase" id="RU000363"/>
    </source>
</evidence>
<dbReference type="AlphaFoldDB" id="A0A9D8PJL0"/>
<dbReference type="SMART" id="SM00822">
    <property type="entry name" value="PKS_KR"/>
    <property type="match status" value="1"/>
</dbReference>
<dbReference type="CDD" id="cd05233">
    <property type="entry name" value="SDR_c"/>
    <property type="match status" value="1"/>
</dbReference>
<evidence type="ECO:0000313" key="5">
    <source>
        <dbReference type="EMBL" id="MBN1572161.1"/>
    </source>
</evidence>
<dbReference type="GO" id="GO:0016020">
    <property type="term" value="C:membrane"/>
    <property type="evidence" value="ECO:0007669"/>
    <property type="project" value="TreeGrafter"/>
</dbReference>
<protein>
    <submittedName>
        <fullName evidence="5">SDR family NAD(P)-dependent oxidoreductase</fullName>
    </submittedName>
</protein>
<dbReference type="InterPro" id="IPR020904">
    <property type="entry name" value="Sc_DH/Rdtase_CS"/>
</dbReference>
<evidence type="ECO:0000256" key="2">
    <source>
        <dbReference type="ARBA" id="ARBA00023002"/>
    </source>
</evidence>
<evidence type="ECO:0000259" key="4">
    <source>
        <dbReference type="SMART" id="SM00822"/>
    </source>
</evidence>
<dbReference type="Proteomes" id="UP000809273">
    <property type="component" value="Unassembled WGS sequence"/>
</dbReference>
<keyword evidence="2" id="KW-0560">Oxidoreductase</keyword>
<dbReference type="InterPro" id="IPR057326">
    <property type="entry name" value="KR_dom"/>
</dbReference>
<comment type="similarity">
    <text evidence="1 3">Belongs to the short-chain dehydrogenases/reductases (SDR) family.</text>
</comment>
<reference evidence="5" key="2">
    <citation type="submission" date="2021-01" db="EMBL/GenBank/DDBJ databases">
        <authorList>
            <person name="Hahn C.R."/>
            <person name="Youssef N.H."/>
            <person name="Elshahed M."/>
        </authorList>
    </citation>
    <scope>NUCLEOTIDE SEQUENCE</scope>
    <source>
        <strain evidence="5">Zod_Metabat.24</strain>
    </source>
</reference>
<dbReference type="PRINTS" id="PR00081">
    <property type="entry name" value="GDHRDH"/>
</dbReference>
<dbReference type="PROSITE" id="PS00061">
    <property type="entry name" value="ADH_SHORT"/>
    <property type="match status" value="1"/>
</dbReference>
<gene>
    <name evidence="5" type="ORF">JW984_03075</name>
</gene>
<dbReference type="SUPFAM" id="SSF51735">
    <property type="entry name" value="NAD(P)-binding Rossmann-fold domains"/>
    <property type="match status" value="1"/>
</dbReference>
<dbReference type="PANTHER" id="PTHR44196">
    <property type="entry name" value="DEHYDROGENASE/REDUCTASE SDR FAMILY MEMBER 7B"/>
    <property type="match status" value="1"/>
</dbReference>
<dbReference type="PRINTS" id="PR00080">
    <property type="entry name" value="SDRFAMILY"/>
</dbReference>
<name>A0A9D8PJL0_9DELT</name>
<dbReference type="GO" id="GO:0016491">
    <property type="term" value="F:oxidoreductase activity"/>
    <property type="evidence" value="ECO:0007669"/>
    <property type="project" value="UniProtKB-KW"/>
</dbReference>